<evidence type="ECO:0000256" key="1">
    <source>
        <dbReference type="SAM" id="MobiDB-lite"/>
    </source>
</evidence>
<feature type="region of interest" description="Disordered" evidence="1">
    <location>
        <begin position="75"/>
        <end position="98"/>
    </location>
</feature>
<protein>
    <submittedName>
        <fullName evidence="2">Uncharacterized protein</fullName>
    </submittedName>
</protein>
<accession>A0A381VMD2</accession>
<reference evidence="2" key="1">
    <citation type="submission" date="2018-05" db="EMBL/GenBank/DDBJ databases">
        <authorList>
            <person name="Lanie J.A."/>
            <person name="Ng W.-L."/>
            <person name="Kazmierczak K.M."/>
            <person name="Andrzejewski T.M."/>
            <person name="Davidsen T.M."/>
            <person name="Wayne K.J."/>
            <person name="Tettelin H."/>
            <person name="Glass J.I."/>
            <person name="Rusch D."/>
            <person name="Podicherti R."/>
            <person name="Tsui H.-C.T."/>
            <person name="Winkler M.E."/>
        </authorList>
    </citation>
    <scope>NUCLEOTIDE SEQUENCE</scope>
</reference>
<evidence type="ECO:0000313" key="2">
    <source>
        <dbReference type="EMBL" id="SVA41479.1"/>
    </source>
</evidence>
<feature type="non-terminal residue" evidence="2">
    <location>
        <position position="1"/>
    </location>
</feature>
<dbReference type="AlphaFoldDB" id="A0A381VMD2"/>
<dbReference type="EMBL" id="UINC01009243">
    <property type="protein sequence ID" value="SVA41479.1"/>
    <property type="molecule type" value="Genomic_DNA"/>
</dbReference>
<proteinExistence type="predicted"/>
<organism evidence="2">
    <name type="scientific">marine metagenome</name>
    <dbReference type="NCBI Taxonomy" id="408172"/>
    <lineage>
        <taxon>unclassified sequences</taxon>
        <taxon>metagenomes</taxon>
        <taxon>ecological metagenomes</taxon>
    </lineage>
</organism>
<name>A0A381VMD2_9ZZZZ</name>
<gene>
    <name evidence="2" type="ORF">METZ01_LOCUS94333</name>
</gene>
<sequence length="98" mass="10937">GNPSSPSSAPNGFCVRLSLPPVDMRCFFRLISASSFGVKFWREHPKKAIKPCSYDRLYCETGQDKWERDSQALRQTMETPEKKVATEVEPVSGGLGVD</sequence>